<reference evidence="1 2" key="1">
    <citation type="submission" date="2011-08" db="EMBL/GenBank/DDBJ databases">
        <title>The Genome Sequence of Clostridium citroniae WAL-17108.</title>
        <authorList>
            <consortium name="The Broad Institute Genome Sequencing Platform"/>
            <person name="Earl A."/>
            <person name="Ward D."/>
            <person name="Feldgarden M."/>
            <person name="Gevers D."/>
            <person name="Finegold S.M."/>
            <person name="Summanen P.H."/>
            <person name="Molitoris D.R."/>
            <person name="Vaisanen M.L."/>
            <person name="Daigneault M."/>
            <person name="Allen-Vercoe E."/>
            <person name="Young S.K."/>
            <person name="Zeng Q."/>
            <person name="Gargeya S."/>
            <person name="Fitzgerald M."/>
            <person name="Haas B."/>
            <person name="Abouelleil A."/>
            <person name="Alvarado L."/>
            <person name="Arachchi H.M."/>
            <person name="Berlin A."/>
            <person name="Brown A."/>
            <person name="Chapman S.B."/>
            <person name="Chen Z."/>
            <person name="Dunbar C."/>
            <person name="Freedman E."/>
            <person name="Gearin G."/>
            <person name="Gellesch M."/>
            <person name="Goldberg J."/>
            <person name="Griggs A."/>
            <person name="Gujja S."/>
            <person name="Heiman D."/>
            <person name="Howarth C."/>
            <person name="Larson L."/>
            <person name="Lui A."/>
            <person name="MacDonald P.J.P."/>
            <person name="Montmayeur A."/>
            <person name="Murphy C."/>
            <person name="Neiman D."/>
            <person name="Pearson M."/>
            <person name="Priest M."/>
            <person name="Roberts A."/>
            <person name="Saif S."/>
            <person name="Shea T."/>
            <person name="Shenoy N."/>
            <person name="Sisk P."/>
            <person name="Stolte C."/>
            <person name="Sykes S."/>
            <person name="Wortman J."/>
            <person name="Nusbaum C."/>
            <person name="Birren B."/>
        </authorList>
    </citation>
    <scope>NUCLEOTIDE SEQUENCE [LARGE SCALE GENOMIC DNA]</scope>
    <source>
        <strain evidence="1 2">WAL-17108</strain>
    </source>
</reference>
<dbReference type="RefSeq" id="WP_007859561.1">
    <property type="nucleotide sequence ID" value="NZ_JH376420.1"/>
</dbReference>
<evidence type="ECO:0000313" key="2">
    <source>
        <dbReference type="Proteomes" id="UP000003763"/>
    </source>
</evidence>
<gene>
    <name evidence="1" type="ORF">HMPREF9469_00885</name>
</gene>
<name>G5HE73_9FIRM</name>
<dbReference type="AlphaFoldDB" id="G5HE73"/>
<proteinExistence type="predicted"/>
<dbReference type="HOGENOM" id="CLU_2823466_0_0_9"/>
<evidence type="ECO:0000313" key="1">
    <source>
        <dbReference type="EMBL" id="EHF00300.1"/>
    </source>
</evidence>
<dbReference type="Proteomes" id="UP000003763">
    <property type="component" value="Unassembled WGS sequence"/>
</dbReference>
<comment type="caution">
    <text evidence="1">The sequence shown here is derived from an EMBL/GenBank/DDBJ whole genome shotgun (WGS) entry which is preliminary data.</text>
</comment>
<accession>G5HE73</accession>
<sequence>MFEWSKEICEKIAQSGCVSDKDLQCVEMALRMYDINNAMLNESIGLANGADFDYFELRHQVNKNAR</sequence>
<dbReference type="EMBL" id="ADLJ01000006">
    <property type="protein sequence ID" value="EHF00300.1"/>
    <property type="molecule type" value="Genomic_DNA"/>
</dbReference>
<protein>
    <submittedName>
        <fullName evidence="1">Uncharacterized protein</fullName>
    </submittedName>
</protein>
<organism evidence="1 2">
    <name type="scientific">[Clostridium] citroniae WAL-17108</name>
    <dbReference type="NCBI Taxonomy" id="742733"/>
    <lineage>
        <taxon>Bacteria</taxon>
        <taxon>Bacillati</taxon>
        <taxon>Bacillota</taxon>
        <taxon>Clostridia</taxon>
        <taxon>Lachnospirales</taxon>
        <taxon>Lachnospiraceae</taxon>
        <taxon>Enterocloster</taxon>
    </lineage>
</organism>